<dbReference type="EMBL" id="FJUW01000098">
    <property type="protein sequence ID" value="CZT13755.1"/>
    <property type="molecule type" value="Genomic_DNA"/>
</dbReference>
<evidence type="ECO:0000313" key="2">
    <source>
        <dbReference type="EMBL" id="CZT13755.1"/>
    </source>
</evidence>
<gene>
    <name evidence="2" type="ORF">RCO7_07118</name>
</gene>
<dbReference type="Proteomes" id="UP000178129">
    <property type="component" value="Unassembled WGS sequence"/>
</dbReference>
<feature type="chain" id="PRO_5009447641" evidence="1">
    <location>
        <begin position="17"/>
        <end position="113"/>
    </location>
</feature>
<dbReference type="AlphaFoldDB" id="A0A1E1LTG0"/>
<name>A0A1E1LTG0_9HELO</name>
<keyword evidence="1" id="KW-0732">Signal</keyword>
<reference evidence="3" key="1">
    <citation type="submission" date="2016-03" db="EMBL/GenBank/DDBJ databases">
        <authorList>
            <person name="Ploux O."/>
        </authorList>
    </citation>
    <scope>NUCLEOTIDE SEQUENCE [LARGE SCALE GENOMIC DNA]</scope>
    <source>
        <strain evidence="3">UK7</strain>
    </source>
</reference>
<evidence type="ECO:0000313" key="3">
    <source>
        <dbReference type="Proteomes" id="UP000178129"/>
    </source>
</evidence>
<accession>A0A1E1LTG0</accession>
<keyword evidence="3" id="KW-1185">Reference proteome</keyword>
<comment type="caution">
    <text evidence="2">The sequence shown here is derived from an EMBL/GenBank/DDBJ whole genome shotgun (WGS) entry which is preliminary data.</text>
</comment>
<feature type="signal peptide" evidence="1">
    <location>
        <begin position="1"/>
        <end position="16"/>
    </location>
</feature>
<organism evidence="2 3">
    <name type="scientific">Rhynchosporium graminicola</name>
    <dbReference type="NCBI Taxonomy" id="2792576"/>
    <lineage>
        <taxon>Eukaryota</taxon>
        <taxon>Fungi</taxon>
        <taxon>Dikarya</taxon>
        <taxon>Ascomycota</taxon>
        <taxon>Pezizomycotina</taxon>
        <taxon>Leotiomycetes</taxon>
        <taxon>Helotiales</taxon>
        <taxon>Ploettnerulaceae</taxon>
        <taxon>Rhynchosporium</taxon>
    </lineage>
</organism>
<evidence type="ECO:0000256" key="1">
    <source>
        <dbReference type="SAM" id="SignalP"/>
    </source>
</evidence>
<dbReference type="InParanoid" id="A0A1E1LTG0"/>
<proteinExistence type="predicted"/>
<protein>
    <submittedName>
        <fullName evidence="2">Uncharacterized protein</fullName>
    </submittedName>
</protein>
<sequence length="113" mass="12341">MKHLSILLACVTAAHAYQAVVCTTFEAPASVDDAEWALVHRRQDLALEGKGLWGVRRTTCGKGINVVPVVTFCRSDPYPDIKYTNFFPYGGSIQCFPTSGKGSRFMADCAFSC</sequence>